<evidence type="ECO:0000256" key="1">
    <source>
        <dbReference type="SAM" id="MobiDB-lite"/>
    </source>
</evidence>
<feature type="region of interest" description="Disordered" evidence="1">
    <location>
        <begin position="1"/>
        <end position="77"/>
    </location>
</feature>
<protein>
    <submittedName>
        <fullName evidence="2">Uncharacterized protein</fullName>
    </submittedName>
</protein>
<evidence type="ECO:0000313" key="2">
    <source>
        <dbReference type="EnsemblPlants" id="OB03G30730.1"/>
    </source>
</evidence>
<dbReference type="Proteomes" id="UP000006038">
    <property type="component" value="Chromosome 3"/>
</dbReference>
<feature type="compositionally biased region" description="Basic residues" evidence="1">
    <location>
        <begin position="182"/>
        <end position="193"/>
    </location>
</feature>
<feature type="compositionally biased region" description="Low complexity" evidence="1">
    <location>
        <begin position="28"/>
        <end position="38"/>
    </location>
</feature>
<evidence type="ECO:0000313" key="3">
    <source>
        <dbReference type="Proteomes" id="UP000006038"/>
    </source>
</evidence>
<proteinExistence type="predicted"/>
<reference evidence="2" key="2">
    <citation type="submission" date="2013-04" db="UniProtKB">
        <authorList>
            <consortium name="EnsemblPlants"/>
        </authorList>
    </citation>
    <scope>IDENTIFICATION</scope>
</reference>
<feature type="compositionally biased region" description="Basic and acidic residues" evidence="1">
    <location>
        <begin position="161"/>
        <end position="170"/>
    </location>
</feature>
<keyword evidence="3" id="KW-1185">Reference proteome</keyword>
<dbReference type="AlphaFoldDB" id="J3LPU7"/>
<reference evidence="2" key="1">
    <citation type="journal article" date="2013" name="Nat. Commun.">
        <title>Whole-genome sequencing of Oryza brachyantha reveals mechanisms underlying Oryza genome evolution.</title>
        <authorList>
            <person name="Chen J."/>
            <person name="Huang Q."/>
            <person name="Gao D."/>
            <person name="Wang J."/>
            <person name="Lang Y."/>
            <person name="Liu T."/>
            <person name="Li B."/>
            <person name="Bai Z."/>
            <person name="Luis Goicoechea J."/>
            <person name="Liang C."/>
            <person name="Chen C."/>
            <person name="Zhang W."/>
            <person name="Sun S."/>
            <person name="Liao Y."/>
            <person name="Zhang X."/>
            <person name="Yang L."/>
            <person name="Song C."/>
            <person name="Wang M."/>
            <person name="Shi J."/>
            <person name="Liu G."/>
            <person name="Liu J."/>
            <person name="Zhou H."/>
            <person name="Zhou W."/>
            <person name="Yu Q."/>
            <person name="An N."/>
            <person name="Chen Y."/>
            <person name="Cai Q."/>
            <person name="Wang B."/>
            <person name="Liu B."/>
            <person name="Min J."/>
            <person name="Huang Y."/>
            <person name="Wu H."/>
            <person name="Li Z."/>
            <person name="Zhang Y."/>
            <person name="Yin Y."/>
            <person name="Song W."/>
            <person name="Jiang J."/>
            <person name="Jackson S.A."/>
            <person name="Wing R.A."/>
            <person name="Wang J."/>
            <person name="Chen M."/>
        </authorList>
    </citation>
    <scope>NUCLEOTIDE SEQUENCE [LARGE SCALE GENOMIC DNA]</scope>
    <source>
        <strain evidence="2">cv. IRGC 101232</strain>
    </source>
</reference>
<feature type="compositionally biased region" description="Basic residues" evidence="1">
    <location>
        <begin position="148"/>
        <end position="160"/>
    </location>
</feature>
<accession>J3LPU7</accession>
<feature type="region of interest" description="Disordered" evidence="1">
    <location>
        <begin position="122"/>
        <end position="197"/>
    </location>
</feature>
<feature type="compositionally biased region" description="Polar residues" evidence="1">
    <location>
        <begin position="126"/>
        <end position="138"/>
    </location>
</feature>
<dbReference type="EnsemblPlants" id="OB03G30730.1">
    <property type="protein sequence ID" value="OB03G30730.1"/>
    <property type="gene ID" value="OB03G30730"/>
</dbReference>
<dbReference type="Gramene" id="OB03G30730.1">
    <property type="protein sequence ID" value="OB03G30730.1"/>
    <property type="gene ID" value="OB03G30730"/>
</dbReference>
<sequence>MDDDRASRARLASGDMSVPKRPPRESPRLSSISSDSPPTALPDPSAVALLSPPPNTPKKSLDAMGAQESNFSNPPRKKKSFTQMLFYSSCMLPTNPESRTENLNKTAQNTASSLFPHQPVLFCAQTGPNHTPSLQSLPPNQPAMNPRGKSRTKQTSTKRNRMADLLHDQWDSTTKASEADKKRRRKRRRRSKRASNQSIIQISAAWARDAIGGRTVAAERRRRRGRRVRLISLLFRH</sequence>
<dbReference type="HOGENOM" id="CLU_1172233_0_0_1"/>
<name>J3LPU7_ORYBR</name>
<organism evidence="2">
    <name type="scientific">Oryza brachyantha</name>
    <name type="common">malo sina</name>
    <dbReference type="NCBI Taxonomy" id="4533"/>
    <lineage>
        <taxon>Eukaryota</taxon>
        <taxon>Viridiplantae</taxon>
        <taxon>Streptophyta</taxon>
        <taxon>Embryophyta</taxon>
        <taxon>Tracheophyta</taxon>
        <taxon>Spermatophyta</taxon>
        <taxon>Magnoliopsida</taxon>
        <taxon>Liliopsida</taxon>
        <taxon>Poales</taxon>
        <taxon>Poaceae</taxon>
        <taxon>BOP clade</taxon>
        <taxon>Oryzoideae</taxon>
        <taxon>Oryzeae</taxon>
        <taxon>Oryzinae</taxon>
        <taxon>Oryza</taxon>
    </lineage>
</organism>